<evidence type="ECO:0000256" key="3">
    <source>
        <dbReference type="ARBA" id="ARBA00022532"/>
    </source>
</evidence>
<keyword evidence="4 6" id="KW-0808">Transferase</keyword>
<gene>
    <name evidence="9" type="ORF">DFR85_05845</name>
</gene>
<dbReference type="KEGG" id="abri:DFR85_05845"/>
<dbReference type="NCBIfam" id="TIGR01800">
    <property type="entry name" value="cit_synth_II"/>
    <property type="match status" value="1"/>
</dbReference>
<dbReference type="PRINTS" id="PR00143">
    <property type="entry name" value="CITRTSNTHASE"/>
</dbReference>
<dbReference type="InterPro" id="IPR024176">
    <property type="entry name" value="Citrate_synthase_bac-typ"/>
</dbReference>
<reference evidence="9 10" key="1">
    <citation type="submission" date="2018-05" db="EMBL/GenBank/DDBJ databases">
        <title>Complete Genome Sequences of Extremely Thermoacidophilic, Metal-Mobilizing Type-Strain Members of the Archaeal Family Sulfolobaceae: Acidianus brierleyi DSM-1651T, Acidianus sulfidivorans DSM-18786T, Metallosphaera hakonensis DSM-7519T, and Metallosphaera prunae DSM-10039T.</title>
        <authorList>
            <person name="Counts J.A."/>
            <person name="Kelly R.M."/>
        </authorList>
    </citation>
    <scope>NUCLEOTIDE SEQUENCE [LARGE SCALE GENOMIC DNA]</scope>
    <source>
        <strain evidence="9 10">DSM 1651</strain>
    </source>
</reference>
<proteinExistence type="inferred from homology"/>
<dbReference type="SUPFAM" id="SSF48256">
    <property type="entry name" value="Citrate synthase"/>
    <property type="match status" value="1"/>
</dbReference>
<dbReference type="GO" id="GO:0005975">
    <property type="term" value="P:carbohydrate metabolic process"/>
    <property type="evidence" value="ECO:0007669"/>
    <property type="project" value="TreeGrafter"/>
</dbReference>
<evidence type="ECO:0000313" key="10">
    <source>
        <dbReference type="Proteomes" id="UP000248044"/>
    </source>
</evidence>
<dbReference type="EC" id="2.3.3.16" evidence="6"/>
<evidence type="ECO:0000256" key="1">
    <source>
        <dbReference type="ARBA" id="ARBA00005163"/>
    </source>
</evidence>
<dbReference type="Pfam" id="PF00285">
    <property type="entry name" value="Citrate_synt"/>
    <property type="match status" value="1"/>
</dbReference>
<dbReference type="CDD" id="cd06118">
    <property type="entry name" value="citrate_synt_like_1"/>
    <property type="match status" value="1"/>
</dbReference>
<evidence type="ECO:0000256" key="7">
    <source>
        <dbReference type="PIRSR" id="PIRSR001369-1"/>
    </source>
</evidence>
<comment type="similarity">
    <text evidence="2 6 8">Belongs to the citrate synthase family.</text>
</comment>
<evidence type="ECO:0000256" key="5">
    <source>
        <dbReference type="ARBA" id="ARBA00049288"/>
    </source>
</evidence>
<dbReference type="InterPro" id="IPR016142">
    <property type="entry name" value="Citrate_synth-like_lrg_a-sub"/>
</dbReference>
<dbReference type="InterPro" id="IPR011278">
    <property type="entry name" value="2-MeCitrate/Citrate_synth_II"/>
</dbReference>
<feature type="active site" evidence="7">
    <location>
        <position position="253"/>
    </location>
</feature>
<evidence type="ECO:0000256" key="2">
    <source>
        <dbReference type="ARBA" id="ARBA00010566"/>
    </source>
</evidence>
<dbReference type="PANTHER" id="PTHR11739:SF4">
    <property type="entry name" value="CITRATE SYNTHASE, PEROXISOMAL"/>
    <property type="match status" value="1"/>
</dbReference>
<dbReference type="UniPathway" id="UPA00223"/>
<comment type="pathway">
    <text evidence="1">Carbohydrate metabolism; tricarboxylic acid cycle.</text>
</comment>
<accession>A0A2U9IDT2</accession>
<evidence type="ECO:0000256" key="4">
    <source>
        <dbReference type="ARBA" id="ARBA00022679"/>
    </source>
</evidence>
<dbReference type="InterPro" id="IPR016143">
    <property type="entry name" value="Citrate_synth-like_sm_a-sub"/>
</dbReference>
<dbReference type="Gene3D" id="1.10.580.10">
    <property type="entry name" value="Citrate Synthase, domain 1"/>
    <property type="match status" value="1"/>
</dbReference>
<dbReference type="GeneID" id="36831659"/>
<dbReference type="Gene3D" id="1.10.230.10">
    <property type="entry name" value="Cytochrome P450-Terp, domain 2"/>
    <property type="match status" value="1"/>
</dbReference>
<dbReference type="OrthoDB" id="21302at2157"/>
<dbReference type="GO" id="GO:0036440">
    <property type="term" value="F:citrate synthase activity"/>
    <property type="evidence" value="ECO:0007669"/>
    <property type="project" value="UniProtKB-EC"/>
</dbReference>
<name>A0A2U9IDT2_9CREN</name>
<sequence length="371" mass="42393">MELRKGLEDVAVKETAITYIDGELGRLYYRGYSIFDLAEFSNFEETAYLIWYGKLPNEKELEELRIKLSTNRELPDSIINYIKEVKKDANPMDVLRTAISMLGVEDTDNSDIMEKSIKITSKIPTIISYFYRSRKNLEIIHPDETLSHSENFFYMLNGKKPSEIESKSMDVSLILHMDHEMNASTFACLVVASTLSDIYSSVIAGIAALKGPLHGGANAEALKQFIEIGDKKNVEDYINKRLQSGQRLMGFGHRIYKTYDPRAKIMKEYVKEITKEKGIYNLYEIANAVDEIGIKELGNKGIFPNVDFYSGLMFYSLGFDPDMFPAVFASSRVVGWTAHVVEYLKNNRLIRPKAIYIGEIGRKYLPLEDRQ</sequence>
<comment type="catalytic activity">
    <reaction evidence="5 6">
        <text>oxaloacetate + acetyl-CoA + H2O = citrate + CoA + H(+)</text>
        <dbReference type="Rhea" id="RHEA:16845"/>
        <dbReference type="ChEBI" id="CHEBI:15377"/>
        <dbReference type="ChEBI" id="CHEBI:15378"/>
        <dbReference type="ChEBI" id="CHEBI:16452"/>
        <dbReference type="ChEBI" id="CHEBI:16947"/>
        <dbReference type="ChEBI" id="CHEBI:57287"/>
        <dbReference type="ChEBI" id="CHEBI:57288"/>
        <dbReference type="EC" id="2.3.3.16"/>
    </reaction>
</comment>
<feature type="active site" evidence="7">
    <location>
        <position position="307"/>
    </location>
</feature>
<dbReference type="Proteomes" id="UP000248044">
    <property type="component" value="Chromosome"/>
</dbReference>
<evidence type="ECO:0000256" key="8">
    <source>
        <dbReference type="RuleBase" id="RU000441"/>
    </source>
</evidence>
<dbReference type="PANTHER" id="PTHR11739">
    <property type="entry name" value="CITRATE SYNTHASE"/>
    <property type="match status" value="1"/>
</dbReference>
<dbReference type="InterPro" id="IPR036969">
    <property type="entry name" value="Citrate_synthase_sf"/>
</dbReference>
<dbReference type="EMBL" id="CP029289">
    <property type="protein sequence ID" value="AWR94185.1"/>
    <property type="molecule type" value="Genomic_DNA"/>
</dbReference>
<dbReference type="RefSeq" id="WP_110270066.1">
    <property type="nucleotide sequence ID" value="NZ_CP029289.2"/>
</dbReference>
<dbReference type="PROSITE" id="PS00480">
    <property type="entry name" value="CITRATE_SYNTHASE"/>
    <property type="match status" value="1"/>
</dbReference>
<dbReference type="GO" id="GO:0006099">
    <property type="term" value="P:tricarboxylic acid cycle"/>
    <property type="evidence" value="ECO:0007669"/>
    <property type="project" value="UniProtKB-UniPathway"/>
</dbReference>
<evidence type="ECO:0000256" key="6">
    <source>
        <dbReference type="PIRNR" id="PIRNR001369"/>
    </source>
</evidence>
<protein>
    <recommendedName>
        <fullName evidence="6 8">Citrate synthase</fullName>
        <ecNumber evidence="6">2.3.3.16</ecNumber>
    </recommendedName>
</protein>
<dbReference type="InterPro" id="IPR019810">
    <property type="entry name" value="Citrate_synthase_AS"/>
</dbReference>
<dbReference type="GO" id="GO:0005737">
    <property type="term" value="C:cytoplasm"/>
    <property type="evidence" value="ECO:0007669"/>
    <property type="project" value="InterPro"/>
</dbReference>
<keyword evidence="3" id="KW-0816">Tricarboxylic acid cycle</keyword>
<evidence type="ECO:0000313" key="9">
    <source>
        <dbReference type="EMBL" id="AWR94185.1"/>
    </source>
</evidence>
<keyword evidence="10" id="KW-1185">Reference proteome</keyword>
<dbReference type="PIRSF" id="PIRSF001369">
    <property type="entry name" value="Citrate_synth"/>
    <property type="match status" value="1"/>
</dbReference>
<organism evidence="9 10">
    <name type="scientific">Acidianus brierleyi</name>
    <dbReference type="NCBI Taxonomy" id="41673"/>
    <lineage>
        <taxon>Archaea</taxon>
        <taxon>Thermoproteota</taxon>
        <taxon>Thermoprotei</taxon>
        <taxon>Sulfolobales</taxon>
        <taxon>Sulfolobaceae</taxon>
        <taxon>Acidianus</taxon>
    </lineage>
</organism>
<dbReference type="AlphaFoldDB" id="A0A2U9IDT2"/>
<dbReference type="InterPro" id="IPR002020">
    <property type="entry name" value="Citrate_synthase"/>
</dbReference>